<organism evidence="2 3">
    <name type="scientific">Streptococcus dysgalactiae</name>
    <dbReference type="NCBI Taxonomy" id="1334"/>
    <lineage>
        <taxon>Bacteria</taxon>
        <taxon>Bacillati</taxon>
        <taxon>Bacillota</taxon>
        <taxon>Bacilli</taxon>
        <taxon>Lactobacillales</taxon>
        <taxon>Streptococcaceae</taxon>
        <taxon>Streptococcus</taxon>
    </lineage>
</organism>
<evidence type="ECO:0000313" key="3">
    <source>
        <dbReference type="Proteomes" id="UP000373301"/>
    </source>
</evidence>
<proteinExistence type="predicted"/>
<protein>
    <submittedName>
        <fullName evidence="2">RelE/ParE family plasmid stabilization system protein</fullName>
    </submittedName>
</protein>
<keyword evidence="1" id="KW-1277">Toxin-antitoxin system</keyword>
<name>A0A9X9QRI4_STRDY</name>
<dbReference type="AlphaFoldDB" id="A0A9X9QRI4"/>
<evidence type="ECO:0000313" key="2">
    <source>
        <dbReference type="EMBL" id="VTS85904.1"/>
    </source>
</evidence>
<dbReference type="EMBL" id="CABEIM010000003">
    <property type="protein sequence ID" value="VTS85904.1"/>
    <property type="molecule type" value="Genomic_DNA"/>
</dbReference>
<comment type="caution">
    <text evidence="2">The sequence shown here is derived from an EMBL/GenBank/DDBJ whole genome shotgun (WGS) entry which is preliminary data.</text>
</comment>
<reference evidence="2 3" key="1">
    <citation type="submission" date="2019-05" db="EMBL/GenBank/DDBJ databases">
        <authorList>
            <consortium name="Pathogen Informatics"/>
        </authorList>
    </citation>
    <scope>NUCLEOTIDE SEQUENCE [LARGE SCALE GENOMIC DNA]</scope>
    <source>
        <strain evidence="2 3">NCTC7982</strain>
    </source>
</reference>
<accession>A0A9X9QRI4</accession>
<gene>
    <name evidence="2" type="primary">relE</name>
    <name evidence="2" type="ORF">NCTC7982_01975</name>
</gene>
<dbReference type="Proteomes" id="UP000373301">
    <property type="component" value="Unassembled WGS sequence"/>
</dbReference>
<evidence type="ECO:0000256" key="1">
    <source>
        <dbReference type="ARBA" id="ARBA00022649"/>
    </source>
</evidence>
<dbReference type="Pfam" id="PF05016">
    <property type="entry name" value="ParE_toxin"/>
    <property type="match status" value="1"/>
</dbReference>
<dbReference type="InterPro" id="IPR007712">
    <property type="entry name" value="RelE/ParE_toxin"/>
</dbReference>
<dbReference type="InterPro" id="IPR035093">
    <property type="entry name" value="RelE/ParE_toxin_dom_sf"/>
</dbReference>
<dbReference type="Gene3D" id="3.30.2310.20">
    <property type="entry name" value="RelE-like"/>
    <property type="match status" value="1"/>
</dbReference>
<sequence>MSERNLALTNHKRYHVLLADHAKQDLRDIHDYILVNFYSQQSADGKIDLILSALETLETFPEACPLVSSRGYGQLTDDGKIYRYMPIENYIAFYFIEQHTVNVARIMNLKQNWAKLFNK</sequence>